<feature type="coiled-coil region" evidence="4">
    <location>
        <begin position="184"/>
        <end position="236"/>
    </location>
</feature>
<evidence type="ECO:0000256" key="2">
    <source>
        <dbReference type="ARBA" id="ARBA00009477"/>
    </source>
</evidence>
<protein>
    <submittedName>
        <fullName evidence="6">RND family efflux transporter MFP subunit</fullName>
    </submittedName>
</protein>
<dbReference type="EMBL" id="SNYM01000007">
    <property type="protein sequence ID" value="TDQ48317.1"/>
    <property type="molecule type" value="Genomic_DNA"/>
</dbReference>
<dbReference type="Gene3D" id="2.40.30.170">
    <property type="match status" value="1"/>
</dbReference>
<feature type="domain" description="Multidrug resistance protein MdtA-like barrel-sandwich hybrid" evidence="5">
    <location>
        <begin position="72"/>
        <end position="264"/>
    </location>
</feature>
<keyword evidence="3 4" id="KW-0175">Coiled coil</keyword>
<dbReference type="OrthoDB" id="9806939at2"/>
<comment type="caution">
    <text evidence="6">The sequence shown here is derived from an EMBL/GenBank/DDBJ whole genome shotgun (WGS) entry which is preliminary data.</text>
</comment>
<evidence type="ECO:0000313" key="7">
    <source>
        <dbReference type="Proteomes" id="UP000295375"/>
    </source>
</evidence>
<gene>
    <name evidence="6" type="ORF">EV696_10753</name>
</gene>
<proteinExistence type="inferred from homology"/>
<dbReference type="GO" id="GO:0030313">
    <property type="term" value="C:cell envelope"/>
    <property type="evidence" value="ECO:0007669"/>
    <property type="project" value="UniProtKB-SubCell"/>
</dbReference>
<accession>A0A4V3D7P0</accession>
<dbReference type="SUPFAM" id="SSF111369">
    <property type="entry name" value="HlyD-like secretion proteins"/>
    <property type="match status" value="1"/>
</dbReference>
<comment type="subcellular location">
    <subcellularLocation>
        <location evidence="1">Cell envelope</location>
    </subcellularLocation>
</comment>
<dbReference type="PANTHER" id="PTHR32347:SF23">
    <property type="entry name" value="BLL5650 PROTEIN"/>
    <property type="match status" value="1"/>
</dbReference>
<evidence type="ECO:0000256" key="4">
    <source>
        <dbReference type="SAM" id="Coils"/>
    </source>
</evidence>
<evidence type="ECO:0000313" key="6">
    <source>
        <dbReference type="EMBL" id="TDQ48317.1"/>
    </source>
</evidence>
<dbReference type="Proteomes" id="UP000295375">
    <property type="component" value="Unassembled WGS sequence"/>
</dbReference>
<evidence type="ECO:0000259" key="5">
    <source>
        <dbReference type="Pfam" id="PF25917"/>
    </source>
</evidence>
<comment type="similarity">
    <text evidence="2">Belongs to the membrane fusion protein (MFP) (TC 8.A.1) family.</text>
</comment>
<dbReference type="InterPro" id="IPR058625">
    <property type="entry name" value="MdtA-like_BSH"/>
</dbReference>
<dbReference type="Gene3D" id="2.40.50.100">
    <property type="match status" value="2"/>
</dbReference>
<dbReference type="AlphaFoldDB" id="A0A4V3D7P0"/>
<evidence type="ECO:0000256" key="3">
    <source>
        <dbReference type="ARBA" id="ARBA00023054"/>
    </source>
</evidence>
<dbReference type="Gene3D" id="2.40.420.20">
    <property type="match status" value="1"/>
</dbReference>
<name>A0A4V3D7P0_9GAMM</name>
<keyword evidence="7" id="KW-1185">Reference proteome</keyword>
<sequence>MDTKRPTKKKLPKWLLPTLALVLLPVAVWTLRERSSGAGYPVAKASLAYGTVTKGPLRVEVLGNGLLLPATVAQVSSQSAGTVDSVHAKPGRLVKAGELLLNMSNLALLQAAEELRWALAAQQAEVAALAVRLRNEQLTLETSVVKSESAWQAASLQFQAEARLIAEHGQVIADVDHQRSRLTAEQLQKTLEIERHRLQQFSATIKAEKQAADAKLEQTRQQLQRAEQQVAALAVRAPIDGVVQTISVEPGQRVDIGVTVAKVVDPQSLYAELKIPEQQARDLALDQRAEIDTRNGLVKGVVIRIDPAVRAGMVHVDIALHGELPLGARPDLSVDGRIEIASLDNALFVARPAHTSANQQSNVYRLIDSEAAERVPVQYGIASVNLIEIKSGLKPGDRILLNDSSLWGDPARLQLN</sequence>
<dbReference type="InterPro" id="IPR050465">
    <property type="entry name" value="UPF0194_transport"/>
</dbReference>
<dbReference type="Pfam" id="PF25917">
    <property type="entry name" value="BSH_RND"/>
    <property type="match status" value="1"/>
</dbReference>
<dbReference type="Gene3D" id="1.10.287.470">
    <property type="entry name" value="Helix hairpin bin"/>
    <property type="match status" value="1"/>
</dbReference>
<organism evidence="6 7">
    <name type="scientific">Permianibacter aggregans</name>
    <dbReference type="NCBI Taxonomy" id="1510150"/>
    <lineage>
        <taxon>Bacteria</taxon>
        <taxon>Pseudomonadati</taxon>
        <taxon>Pseudomonadota</taxon>
        <taxon>Gammaproteobacteria</taxon>
        <taxon>Pseudomonadales</taxon>
        <taxon>Pseudomonadaceae</taxon>
        <taxon>Permianibacter</taxon>
    </lineage>
</organism>
<reference evidence="6 7" key="1">
    <citation type="submission" date="2019-03" db="EMBL/GenBank/DDBJ databases">
        <title>Genomic Encyclopedia of Type Strains, Phase IV (KMG-IV): sequencing the most valuable type-strain genomes for metagenomic binning, comparative biology and taxonomic classification.</title>
        <authorList>
            <person name="Goeker M."/>
        </authorList>
    </citation>
    <scope>NUCLEOTIDE SEQUENCE [LARGE SCALE GENOMIC DNA]</scope>
    <source>
        <strain evidence="6 7">DSM 103792</strain>
    </source>
</reference>
<evidence type="ECO:0000256" key="1">
    <source>
        <dbReference type="ARBA" id="ARBA00004196"/>
    </source>
</evidence>
<dbReference type="RefSeq" id="WP_133590099.1">
    <property type="nucleotide sequence ID" value="NZ_CP037953.1"/>
</dbReference>
<dbReference type="PANTHER" id="PTHR32347">
    <property type="entry name" value="EFFLUX SYSTEM COMPONENT YKNX-RELATED"/>
    <property type="match status" value="1"/>
</dbReference>